<gene>
    <name evidence="1" type="ORF">FA95DRAFT_1491082</name>
</gene>
<sequence length="169" mass="19466">MAPKTETQDAHIPAYSVPPKVPAGEAAKSILTLKRAAAWPLHRWPSEKRVIQSSARIHLPRAYLGKNGEDLRQVHAGTDLNQYLFRHYDQALAEVKEEWVNYVTVDNVTARRHEYLGPDPRVAGYFHDVDGDIHIQWWDGFLKDQWMGTQKWTLGDIVLNERGDWVEDI</sequence>
<dbReference type="EMBL" id="MU275889">
    <property type="protein sequence ID" value="KAI0048287.1"/>
    <property type="molecule type" value="Genomic_DNA"/>
</dbReference>
<reference evidence="1" key="1">
    <citation type="submission" date="2021-02" db="EMBL/GenBank/DDBJ databases">
        <authorList>
            <consortium name="DOE Joint Genome Institute"/>
            <person name="Ahrendt S."/>
            <person name="Looney B.P."/>
            <person name="Miyauchi S."/>
            <person name="Morin E."/>
            <person name="Drula E."/>
            <person name="Courty P.E."/>
            <person name="Chicoki N."/>
            <person name="Fauchery L."/>
            <person name="Kohler A."/>
            <person name="Kuo A."/>
            <person name="Labutti K."/>
            <person name="Pangilinan J."/>
            <person name="Lipzen A."/>
            <person name="Riley R."/>
            <person name="Andreopoulos W."/>
            <person name="He G."/>
            <person name="Johnson J."/>
            <person name="Barry K.W."/>
            <person name="Grigoriev I.V."/>
            <person name="Nagy L."/>
            <person name="Hibbett D."/>
            <person name="Henrissat B."/>
            <person name="Matheny P.B."/>
            <person name="Labbe J."/>
            <person name="Martin F."/>
        </authorList>
    </citation>
    <scope>NUCLEOTIDE SEQUENCE</scope>
    <source>
        <strain evidence="1">FP105234-sp</strain>
    </source>
</reference>
<accession>A0ACB8RWK2</accession>
<comment type="caution">
    <text evidence="1">The sequence shown here is derived from an EMBL/GenBank/DDBJ whole genome shotgun (WGS) entry which is preliminary data.</text>
</comment>
<dbReference type="Proteomes" id="UP000814033">
    <property type="component" value="Unassembled WGS sequence"/>
</dbReference>
<organism evidence="1 2">
    <name type="scientific">Auriscalpium vulgare</name>
    <dbReference type="NCBI Taxonomy" id="40419"/>
    <lineage>
        <taxon>Eukaryota</taxon>
        <taxon>Fungi</taxon>
        <taxon>Dikarya</taxon>
        <taxon>Basidiomycota</taxon>
        <taxon>Agaricomycotina</taxon>
        <taxon>Agaricomycetes</taxon>
        <taxon>Russulales</taxon>
        <taxon>Auriscalpiaceae</taxon>
        <taxon>Auriscalpium</taxon>
    </lineage>
</organism>
<name>A0ACB8RWK2_9AGAM</name>
<evidence type="ECO:0000313" key="1">
    <source>
        <dbReference type="EMBL" id="KAI0048287.1"/>
    </source>
</evidence>
<protein>
    <submittedName>
        <fullName evidence="1">Uncharacterized protein</fullName>
    </submittedName>
</protein>
<proteinExistence type="predicted"/>
<evidence type="ECO:0000313" key="2">
    <source>
        <dbReference type="Proteomes" id="UP000814033"/>
    </source>
</evidence>
<keyword evidence="2" id="KW-1185">Reference proteome</keyword>
<reference evidence="1" key="2">
    <citation type="journal article" date="2022" name="New Phytol.">
        <title>Evolutionary transition to the ectomycorrhizal habit in the genomes of a hyperdiverse lineage of mushroom-forming fungi.</title>
        <authorList>
            <person name="Looney B."/>
            <person name="Miyauchi S."/>
            <person name="Morin E."/>
            <person name="Drula E."/>
            <person name="Courty P.E."/>
            <person name="Kohler A."/>
            <person name="Kuo A."/>
            <person name="LaButti K."/>
            <person name="Pangilinan J."/>
            <person name="Lipzen A."/>
            <person name="Riley R."/>
            <person name="Andreopoulos W."/>
            <person name="He G."/>
            <person name="Johnson J."/>
            <person name="Nolan M."/>
            <person name="Tritt A."/>
            <person name="Barry K.W."/>
            <person name="Grigoriev I.V."/>
            <person name="Nagy L.G."/>
            <person name="Hibbett D."/>
            <person name="Henrissat B."/>
            <person name="Matheny P.B."/>
            <person name="Labbe J."/>
            <person name="Martin F.M."/>
        </authorList>
    </citation>
    <scope>NUCLEOTIDE SEQUENCE</scope>
    <source>
        <strain evidence="1">FP105234-sp</strain>
    </source>
</reference>